<dbReference type="GO" id="GO:0016853">
    <property type="term" value="F:isomerase activity"/>
    <property type="evidence" value="ECO:0007669"/>
    <property type="project" value="UniProtKB-KW"/>
</dbReference>
<sequence length="399" mass="44803">MKHLVLFVFLAVSLNVVAQTESLLGKKSPELTFETIVNFEKTKATLNDFSGKLIILDFWATWCGPCIQSFPELEKLQAKFRNDLQIITITDDPEMRIKRFLEKRKTTLPVVIDEKRALAKIFPHRTIPHTVVIDKSGIVRAITTSSEVSEELIKNILAGNAVSVREKKDVIDFDPSLPLSGNGDFTYQLTMTPFKEGFPSFSNSLGGSPYEGRRIVAVNVSAKTLFEIAHQFPPGIRTALEVADPSKFSWDNKQNIVCFDLIVPEKLGDKRFELMKQQLEIYFGYQASIEERVRPVKVLQKIKDTGANLIESKAGTQPSSSYSGKGLSMKASGVATLADFLESQINKPVIDETGLGSLYDLDIPWYNENPKQIHQELRKIGLQLVEAERKIKVLVIKDQ</sequence>
<keyword evidence="4" id="KW-1185">Reference proteome</keyword>
<dbReference type="InterPro" id="IPR050553">
    <property type="entry name" value="Thioredoxin_ResA/DsbE_sf"/>
</dbReference>
<dbReference type="Proteomes" id="UP000541352">
    <property type="component" value="Unassembled WGS sequence"/>
</dbReference>
<dbReference type="PANTHER" id="PTHR42852">
    <property type="entry name" value="THIOL:DISULFIDE INTERCHANGE PROTEIN DSBE"/>
    <property type="match status" value="1"/>
</dbReference>
<dbReference type="Pfam" id="PF12543">
    <property type="entry name" value="DUF3738"/>
    <property type="match status" value="1"/>
</dbReference>
<feature type="signal peptide" evidence="1">
    <location>
        <begin position="1"/>
        <end position="18"/>
    </location>
</feature>
<dbReference type="AlphaFoldDB" id="A0A7W5ZQ57"/>
<evidence type="ECO:0000259" key="2">
    <source>
        <dbReference type="PROSITE" id="PS51352"/>
    </source>
</evidence>
<name>A0A7W5ZQ57_9BACT</name>
<feature type="domain" description="Thioredoxin" evidence="2">
    <location>
        <begin position="22"/>
        <end position="162"/>
    </location>
</feature>
<dbReference type="InterPro" id="IPR000866">
    <property type="entry name" value="AhpC/TSA"/>
</dbReference>
<dbReference type="EMBL" id="JACIBY010000013">
    <property type="protein sequence ID" value="MBB3841014.1"/>
    <property type="molecule type" value="Genomic_DNA"/>
</dbReference>
<dbReference type="InterPro" id="IPR013766">
    <property type="entry name" value="Thioredoxin_domain"/>
</dbReference>
<dbReference type="InterPro" id="IPR017801">
    <property type="entry name" value="DUF3738"/>
</dbReference>
<comment type="caution">
    <text evidence="3">The sequence shown here is derived from an EMBL/GenBank/DDBJ whole genome shotgun (WGS) entry which is preliminary data.</text>
</comment>
<dbReference type="CDD" id="cd02966">
    <property type="entry name" value="TlpA_like_family"/>
    <property type="match status" value="1"/>
</dbReference>
<protein>
    <submittedName>
        <fullName evidence="3">Thiol-disulfide isomerase/thioredoxin</fullName>
    </submittedName>
</protein>
<dbReference type="Pfam" id="PF00578">
    <property type="entry name" value="AhpC-TSA"/>
    <property type="match status" value="1"/>
</dbReference>
<gene>
    <name evidence="3" type="ORF">FHS57_005035</name>
</gene>
<keyword evidence="3" id="KW-0413">Isomerase</keyword>
<dbReference type="GO" id="GO:0016209">
    <property type="term" value="F:antioxidant activity"/>
    <property type="evidence" value="ECO:0007669"/>
    <property type="project" value="InterPro"/>
</dbReference>
<dbReference type="InterPro" id="IPR036249">
    <property type="entry name" value="Thioredoxin-like_sf"/>
</dbReference>
<organism evidence="3 4">
    <name type="scientific">Runella defluvii</name>
    <dbReference type="NCBI Taxonomy" id="370973"/>
    <lineage>
        <taxon>Bacteria</taxon>
        <taxon>Pseudomonadati</taxon>
        <taxon>Bacteroidota</taxon>
        <taxon>Cytophagia</taxon>
        <taxon>Cytophagales</taxon>
        <taxon>Spirosomataceae</taxon>
        <taxon>Runella</taxon>
    </lineage>
</organism>
<dbReference type="RefSeq" id="WP_183978370.1">
    <property type="nucleotide sequence ID" value="NZ_JACIBY010000013.1"/>
</dbReference>
<dbReference type="PANTHER" id="PTHR42852:SF13">
    <property type="entry name" value="PROTEIN DIPZ"/>
    <property type="match status" value="1"/>
</dbReference>
<evidence type="ECO:0000313" key="4">
    <source>
        <dbReference type="Proteomes" id="UP000541352"/>
    </source>
</evidence>
<dbReference type="SUPFAM" id="SSF52833">
    <property type="entry name" value="Thioredoxin-like"/>
    <property type="match status" value="1"/>
</dbReference>
<feature type="chain" id="PRO_5030606808" evidence="1">
    <location>
        <begin position="19"/>
        <end position="399"/>
    </location>
</feature>
<dbReference type="PROSITE" id="PS51352">
    <property type="entry name" value="THIOREDOXIN_2"/>
    <property type="match status" value="1"/>
</dbReference>
<reference evidence="3 4" key="1">
    <citation type="submission" date="2020-08" db="EMBL/GenBank/DDBJ databases">
        <title>Genomic Encyclopedia of Type Strains, Phase IV (KMG-IV): sequencing the most valuable type-strain genomes for metagenomic binning, comparative biology and taxonomic classification.</title>
        <authorList>
            <person name="Goeker M."/>
        </authorList>
    </citation>
    <scope>NUCLEOTIDE SEQUENCE [LARGE SCALE GENOMIC DNA]</scope>
    <source>
        <strain evidence="3 4">DSM 17976</strain>
    </source>
</reference>
<evidence type="ECO:0000256" key="1">
    <source>
        <dbReference type="SAM" id="SignalP"/>
    </source>
</evidence>
<proteinExistence type="predicted"/>
<dbReference type="GO" id="GO:0016491">
    <property type="term" value="F:oxidoreductase activity"/>
    <property type="evidence" value="ECO:0007669"/>
    <property type="project" value="InterPro"/>
</dbReference>
<evidence type="ECO:0000313" key="3">
    <source>
        <dbReference type="EMBL" id="MBB3841014.1"/>
    </source>
</evidence>
<dbReference type="Gene3D" id="3.40.30.10">
    <property type="entry name" value="Glutaredoxin"/>
    <property type="match status" value="1"/>
</dbReference>
<keyword evidence="1" id="KW-0732">Signal</keyword>
<accession>A0A7W5ZQ57</accession>